<evidence type="ECO:0000256" key="1">
    <source>
        <dbReference type="ARBA" id="ARBA00001946"/>
    </source>
</evidence>
<name>A0A8J7KJX9_9ACTN</name>
<keyword evidence="6" id="KW-1185">Reference proteome</keyword>
<evidence type="ECO:0000313" key="6">
    <source>
        <dbReference type="Proteomes" id="UP000622552"/>
    </source>
</evidence>
<dbReference type="PRINTS" id="PR00502">
    <property type="entry name" value="NUDIXFAMILY"/>
</dbReference>
<evidence type="ECO:0000259" key="4">
    <source>
        <dbReference type="PROSITE" id="PS51462"/>
    </source>
</evidence>
<dbReference type="RefSeq" id="WP_233472380.1">
    <property type="nucleotide sequence ID" value="NZ_BONS01000001.1"/>
</dbReference>
<evidence type="ECO:0000313" key="5">
    <source>
        <dbReference type="EMBL" id="MBG6136011.1"/>
    </source>
</evidence>
<dbReference type="Proteomes" id="UP000622552">
    <property type="component" value="Unassembled WGS sequence"/>
</dbReference>
<dbReference type="InterPro" id="IPR020476">
    <property type="entry name" value="Nudix_hydrolase"/>
</dbReference>
<comment type="caution">
    <text evidence="5">The sequence shown here is derived from an EMBL/GenBank/DDBJ whole genome shotgun (WGS) entry which is preliminary data.</text>
</comment>
<keyword evidence="2" id="KW-0378">Hydrolase</keyword>
<dbReference type="EMBL" id="JADOUF010000001">
    <property type="protein sequence ID" value="MBG6136011.1"/>
    <property type="molecule type" value="Genomic_DNA"/>
</dbReference>
<dbReference type="PANTHER" id="PTHR43046">
    <property type="entry name" value="GDP-MANNOSE MANNOSYL HYDROLASE"/>
    <property type="match status" value="1"/>
</dbReference>
<sequence>MDHLTDPAHQLRVTGRAVLFHEGAVLLTASGPESDLWHLPGGGLDPGETAAAATVRELREETSLDVVLAELTFVRETSYPLAGGSHRHRIDVVFTATTSEPLTARLGPQPGHTTAVAWIGLESLAELDLRPPELAWLLPRLAAGEPVPRYLTDTETGHQTDQPEAGTR</sequence>
<evidence type="ECO:0000256" key="3">
    <source>
        <dbReference type="SAM" id="MobiDB-lite"/>
    </source>
</evidence>
<dbReference type="AlphaFoldDB" id="A0A8J7KJX9"/>
<dbReference type="Gene3D" id="3.90.79.10">
    <property type="entry name" value="Nucleoside Triphosphate Pyrophosphohydrolase"/>
    <property type="match status" value="1"/>
</dbReference>
<gene>
    <name evidence="5" type="ORF">IW245_002205</name>
</gene>
<proteinExistence type="predicted"/>
<dbReference type="InterPro" id="IPR015797">
    <property type="entry name" value="NUDIX_hydrolase-like_dom_sf"/>
</dbReference>
<evidence type="ECO:0000256" key="2">
    <source>
        <dbReference type="ARBA" id="ARBA00022801"/>
    </source>
</evidence>
<feature type="compositionally biased region" description="Polar residues" evidence="3">
    <location>
        <begin position="153"/>
        <end position="162"/>
    </location>
</feature>
<accession>A0A8J7KJX9</accession>
<dbReference type="SUPFAM" id="SSF55811">
    <property type="entry name" value="Nudix"/>
    <property type="match status" value="1"/>
</dbReference>
<comment type="cofactor">
    <cofactor evidence="1">
        <name>Mg(2+)</name>
        <dbReference type="ChEBI" id="CHEBI:18420"/>
    </cofactor>
</comment>
<dbReference type="Pfam" id="PF00293">
    <property type="entry name" value="NUDIX"/>
    <property type="match status" value="1"/>
</dbReference>
<dbReference type="InterPro" id="IPR000086">
    <property type="entry name" value="NUDIX_hydrolase_dom"/>
</dbReference>
<dbReference type="PROSITE" id="PS51462">
    <property type="entry name" value="NUDIX"/>
    <property type="match status" value="1"/>
</dbReference>
<reference evidence="5" key="1">
    <citation type="submission" date="2020-11" db="EMBL/GenBank/DDBJ databases">
        <title>Sequencing the genomes of 1000 actinobacteria strains.</title>
        <authorList>
            <person name="Klenk H.-P."/>
        </authorList>
    </citation>
    <scope>NUCLEOTIDE SEQUENCE</scope>
    <source>
        <strain evidence="5">DSM 45356</strain>
    </source>
</reference>
<feature type="domain" description="Nudix hydrolase" evidence="4">
    <location>
        <begin position="10"/>
        <end position="143"/>
    </location>
</feature>
<dbReference type="GO" id="GO:0016787">
    <property type="term" value="F:hydrolase activity"/>
    <property type="evidence" value="ECO:0007669"/>
    <property type="project" value="UniProtKB-KW"/>
</dbReference>
<protein>
    <submittedName>
        <fullName evidence="5">ADP-ribose pyrophosphatase YjhB (NUDIX family)</fullName>
    </submittedName>
</protein>
<feature type="region of interest" description="Disordered" evidence="3">
    <location>
        <begin position="148"/>
        <end position="168"/>
    </location>
</feature>
<organism evidence="5 6">
    <name type="scientific">Longispora fulva</name>
    <dbReference type="NCBI Taxonomy" id="619741"/>
    <lineage>
        <taxon>Bacteria</taxon>
        <taxon>Bacillati</taxon>
        <taxon>Actinomycetota</taxon>
        <taxon>Actinomycetes</taxon>
        <taxon>Micromonosporales</taxon>
        <taxon>Micromonosporaceae</taxon>
        <taxon>Longispora</taxon>
    </lineage>
</organism>
<dbReference type="PANTHER" id="PTHR43046:SF14">
    <property type="entry name" value="MUTT_NUDIX FAMILY PROTEIN"/>
    <property type="match status" value="1"/>
</dbReference>